<feature type="region of interest" description="Disordered" evidence="6">
    <location>
        <begin position="91"/>
        <end position="118"/>
    </location>
</feature>
<dbReference type="GO" id="GO:0005634">
    <property type="term" value="C:nucleus"/>
    <property type="evidence" value="ECO:0007669"/>
    <property type="project" value="TreeGrafter"/>
</dbReference>
<comment type="caution">
    <text evidence="8">The sequence shown here is derived from an EMBL/GenBank/DDBJ whole genome shotgun (WGS) entry which is preliminary data.</text>
</comment>
<keyword evidence="5" id="KW-0539">Nucleus</keyword>
<evidence type="ECO:0000313" key="9">
    <source>
        <dbReference type="Proteomes" id="UP001271007"/>
    </source>
</evidence>
<dbReference type="Pfam" id="PF00172">
    <property type="entry name" value="Zn_clus"/>
    <property type="match status" value="1"/>
</dbReference>
<reference evidence="8" key="1">
    <citation type="submission" date="2023-04" db="EMBL/GenBank/DDBJ databases">
        <title>Black Yeasts Isolated from many extreme environments.</title>
        <authorList>
            <person name="Coleine C."/>
            <person name="Stajich J.E."/>
            <person name="Selbmann L."/>
        </authorList>
    </citation>
    <scope>NUCLEOTIDE SEQUENCE</scope>
    <source>
        <strain evidence="8">CCFEE 5312</strain>
    </source>
</reference>
<dbReference type="InterPro" id="IPR036864">
    <property type="entry name" value="Zn2-C6_fun-type_DNA-bd_sf"/>
</dbReference>
<evidence type="ECO:0000256" key="1">
    <source>
        <dbReference type="ARBA" id="ARBA00022723"/>
    </source>
</evidence>
<accession>A0AAJ0DAB3</accession>
<dbReference type="InterPro" id="IPR007219">
    <property type="entry name" value="XnlR_reg_dom"/>
</dbReference>
<dbReference type="EMBL" id="JAWDJX010000100">
    <property type="protein sequence ID" value="KAK3046317.1"/>
    <property type="molecule type" value="Genomic_DNA"/>
</dbReference>
<feature type="domain" description="Zn(2)-C6 fungal-type" evidence="7">
    <location>
        <begin position="37"/>
        <end position="67"/>
    </location>
</feature>
<evidence type="ECO:0000256" key="3">
    <source>
        <dbReference type="ARBA" id="ARBA00023125"/>
    </source>
</evidence>
<dbReference type="SMART" id="SM00066">
    <property type="entry name" value="GAL4"/>
    <property type="match status" value="1"/>
</dbReference>
<dbReference type="GO" id="GO:0008270">
    <property type="term" value="F:zinc ion binding"/>
    <property type="evidence" value="ECO:0007669"/>
    <property type="project" value="InterPro"/>
</dbReference>
<dbReference type="Proteomes" id="UP001271007">
    <property type="component" value="Unassembled WGS sequence"/>
</dbReference>
<evidence type="ECO:0000256" key="2">
    <source>
        <dbReference type="ARBA" id="ARBA00023015"/>
    </source>
</evidence>
<keyword evidence="4" id="KW-0804">Transcription</keyword>
<dbReference type="AlphaFoldDB" id="A0AAJ0DAB3"/>
<evidence type="ECO:0000313" key="8">
    <source>
        <dbReference type="EMBL" id="KAK3046317.1"/>
    </source>
</evidence>
<name>A0AAJ0DAB3_9PEZI</name>
<dbReference type="CDD" id="cd00067">
    <property type="entry name" value="GAL4"/>
    <property type="match status" value="1"/>
</dbReference>
<feature type="region of interest" description="Disordered" evidence="6">
    <location>
        <begin position="1"/>
        <end position="31"/>
    </location>
</feature>
<dbReference type="GO" id="GO:0000435">
    <property type="term" value="P:positive regulation of transcription from RNA polymerase II promoter by galactose"/>
    <property type="evidence" value="ECO:0007669"/>
    <property type="project" value="TreeGrafter"/>
</dbReference>
<dbReference type="Gene3D" id="4.10.240.10">
    <property type="entry name" value="Zn(2)-C6 fungal-type DNA-binding domain"/>
    <property type="match status" value="1"/>
</dbReference>
<proteinExistence type="predicted"/>
<feature type="compositionally biased region" description="Polar residues" evidence="6">
    <location>
        <begin position="158"/>
        <end position="168"/>
    </location>
</feature>
<dbReference type="GO" id="GO:0006351">
    <property type="term" value="P:DNA-templated transcription"/>
    <property type="evidence" value="ECO:0007669"/>
    <property type="project" value="InterPro"/>
</dbReference>
<protein>
    <recommendedName>
        <fullName evidence="7">Zn(2)-C6 fungal-type domain-containing protein</fullName>
    </recommendedName>
</protein>
<evidence type="ECO:0000256" key="5">
    <source>
        <dbReference type="ARBA" id="ARBA00023242"/>
    </source>
</evidence>
<keyword evidence="3" id="KW-0238">DNA-binding</keyword>
<evidence type="ECO:0000256" key="4">
    <source>
        <dbReference type="ARBA" id="ARBA00023163"/>
    </source>
</evidence>
<organism evidence="8 9">
    <name type="scientific">Extremus antarcticus</name>
    <dbReference type="NCBI Taxonomy" id="702011"/>
    <lineage>
        <taxon>Eukaryota</taxon>
        <taxon>Fungi</taxon>
        <taxon>Dikarya</taxon>
        <taxon>Ascomycota</taxon>
        <taxon>Pezizomycotina</taxon>
        <taxon>Dothideomycetes</taxon>
        <taxon>Dothideomycetidae</taxon>
        <taxon>Mycosphaerellales</taxon>
        <taxon>Extremaceae</taxon>
        <taxon>Extremus</taxon>
    </lineage>
</organism>
<dbReference type="InterPro" id="IPR001138">
    <property type="entry name" value="Zn2Cys6_DnaBD"/>
</dbReference>
<feature type="compositionally biased region" description="Basic and acidic residues" evidence="6">
    <location>
        <begin position="91"/>
        <end position="101"/>
    </location>
</feature>
<keyword evidence="2" id="KW-0805">Transcription regulation</keyword>
<keyword evidence="9" id="KW-1185">Reference proteome</keyword>
<evidence type="ECO:0000256" key="6">
    <source>
        <dbReference type="SAM" id="MobiDB-lite"/>
    </source>
</evidence>
<dbReference type="CDD" id="cd12148">
    <property type="entry name" value="fungal_TF_MHR"/>
    <property type="match status" value="1"/>
</dbReference>
<dbReference type="Pfam" id="PF04082">
    <property type="entry name" value="Fungal_trans"/>
    <property type="match status" value="1"/>
</dbReference>
<sequence length="821" mass="90925">MDDERPHRPLKRPLSNVEGGEERRSKPRPVRRRAAMACEQCRARKRRCDEVLPACGACTKQKTQCEYYQGMQTLRWRDNIIQSLKQQLEQLERPVNEDRSDNALGSAPRDGQSSEGPGVLMSELQQRRNDGQGIQDVRQLLDSWSANTPPAPQYSPAAANSTLIPDNSQSDRVECSVKSARLVPEGACTQVMSPAASDTSRQLEMMMEPIMTRFGHDEVLQPQSQGKQLDGCRCDVALDPGVGCCLPLRRSADSMVNLFFSRHNIVFPVLHERSFRKHYESVWSAEQTACCGLCRQPNRGKLFLPTIHAVFATVSLLGDGHPENNAAKAESFMVMAQNFDLFTVLEAGVGLELVQLLLLICRYLASTEKIAKYKSMSGIVIRLAQQIGLHLDMNSAKAARLLSSAVTQLDSELRARVWCACVSLERDIPLYLSSGRPLVVAPSDRLTLPELIDDSLLSEKVGETNRQPENTTSNLASFIETVKLYEVLVEVLSPGYRGVNSSQDIATALSTVLRLHSRLSAWRNALPQQLTFDSSASDISTTDNTSAPGLDYRYSALPMHAKKLMLRYLNAEQLILRPALELCFRNSHQRTARKEEEIETVILTKYAVKCVAAATQTIELLSNLGALRTFPAWWFNIAFLHTSGSTILMALAASPLDGASNKTDLLKSWNDCITTLGDYANFSPIAKRSALLLQYSASRLQYQGPVAANRAYSALDRGTDGERQPGVAVREVGLEQPTTGQLPVVNARAVVGESPRALVPPSSVTAQRSDASRWPMVDWENSFPPDLDDTLWDNDDQLFDWSLLSNDDQMVSFPLGTEALL</sequence>
<dbReference type="GO" id="GO:0000981">
    <property type="term" value="F:DNA-binding transcription factor activity, RNA polymerase II-specific"/>
    <property type="evidence" value="ECO:0007669"/>
    <property type="project" value="InterPro"/>
</dbReference>
<keyword evidence="1" id="KW-0479">Metal-binding</keyword>
<dbReference type="PROSITE" id="PS00463">
    <property type="entry name" value="ZN2_CY6_FUNGAL_1"/>
    <property type="match status" value="1"/>
</dbReference>
<dbReference type="PANTHER" id="PTHR47424">
    <property type="entry name" value="REGULATORY PROTEIN GAL4"/>
    <property type="match status" value="1"/>
</dbReference>
<dbReference type="SUPFAM" id="SSF57701">
    <property type="entry name" value="Zn2/Cys6 DNA-binding domain"/>
    <property type="match status" value="1"/>
</dbReference>
<feature type="region of interest" description="Disordered" evidence="6">
    <location>
        <begin position="144"/>
        <end position="168"/>
    </location>
</feature>
<dbReference type="GO" id="GO:0000978">
    <property type="term" value="F:RNA polymerase II cis-regulatory region sequence-specific DNA binding"/>
    <property type="evidence" value="ECO:0007669"/>
    <property type="project" value="TreeGrafter"/>
</dbReference>
<gene>
    <name evidence="8" type="ORF">LTR09_012190</name>
</gene>
<dbReference type="PANTHER" id="PTHR47424:SF3">
    <property type="entry name" value="REGULATORY PROTEIN GAL4"/>
    <property type="match status" value="1"/>
</dbReference>
<dbReference type="PROSITE" id="PS50048">
    <property type="entry name" value="ZN2_CY6_FUNGAL_2"/>
    <property type="match status" value="1"/>
</dbReference>
<dbReference type="InterPro" id="IPR051127">
    <property type="entry name" value="Fungal_SecMet_Regulators"/>
</dbReference>
<evidence type="ECO:0000259" key="7">
    <source>
        <dbReference type="PROSITE" id="PS50048"/>
    </source>
</evidence>